<dbReference type="GO" id="GO:0044874">
    <property type="term" value="P:lipoprotein localization to outer membrane"/>
    <property type="evidence" value="ECO:0007669"/>
    <property type="project" value="TreeGrafter"/>
</dbReference>
<evidence type="ECO:0000256" key="6">
    <source>
        <dbReference type="ARBA" id="ARBA00023136"/>
    </source>
</evidence>
<gene>
    <name evidence="11" type="primary">lolE_2</name>
    <name evidence="10" type="ORF">HQ38_05940</name>
    <name evidence="11" type="ORF">NCTC12858_00773</name>
</gene>
<feature type="transmembrane region" description="Helical" evidence="7">
    <location>
        <begin position="26"/>
        <end position="51"/>
    </location>
</feature>
<reference evidence="11 13" key="2">
    <citation type="submission" date="2018-06" db="EMBL/GenBank/DDBJ databases">
        <authorList>
            <consortium name="Pathogen Informatics"/>
            <person name="Doyle S."/>
        </authorList>
    </citation>
    <scope>NUCLEOTIDE SEQUENCE [LARGE SCALE GENOMIC DNA]</scope>
    <source>
        <strain evidence="11 13">NCTC12858</strain>
    </source>
</reference>
<dbReference type="Proteomes" id="UP000249300">
    <property type="component" value="Chromosome 1"/>
</dbReference>
<feature type="transmembrane region" description="Helical" evidence="7">
    <location>
        <begin position="374"/>
        <end position="392"/>
    </location>
</feature>
<feature type="domain" description="MacB-like periplasmic core" evidence="9">
    <location>
        <begin position="30"/>
        <end position="226"/>
    </location>
</feature>
<dbReference type="Proteomes" id="UP000030136">
    <property type="component" value="Unassembled WGS sequence"/>
</dbReference>
<evidence type="ECO:0000313" key="13">
    <source>
        <dbReference type="Proteomes" id="UP000249300"/>
    </source>
</evidence>
<keyword evidence="6 7" id="KW-0472">Membrane</keyword>
<keyword evidence="4 7" id="KW-0812">Transmembrane</keyword>
<dbReference type="PANTHER" id="PTHR30489">
    <property type="entry name" value="LIPOPROTEIN-RELEASING SYSTEM TRANSMEMBRANE PROTEIN LOLE"/>
    <property type="match status" value="1"/>
</dbReference>
<proteinExistence type="inferred from homology"/>
<accession>A0A2X4PMZ0</accession>
<reference evidence="10 12" key="1">
    <citation type="submission" date="2014-08" db="EMBL/GenBank/DDBJ databases">
        <title>Porphyromonas crevioricanis strain:COT-253_OH1447 Genome sequencing.</title>
        <authorList>
            <person name="Wallis C."/>
            <person name="Deusch O."/>
            <person name="O'Flynn C."/>
            <person name="Davis I."/>
            <person name="Jospin G."/>
            <person name="Darling A.E."/>
            <person name="Coil D.A."/>
            <person name="Alexiev A."/>
            <person name="Horsfall A."/>
            <person name="Kirkwood N."/>
            <person name="Harris S."/>
            <person name="Eisen J.A."/>
        </authorList>
    </citation>
    <scope>NUCLEOTIDE SEQUENCE [LARGE SCALE GENOMIC DNA]</scope>
    <source>
        <strain evidence="12">COT-253 OH1447</strain>
        <strain evidence="10">COT-253_OH1447</strain>
    </source>
</reference>
<dbReference type="KEGG" id="pcre:NCTC12858_00773"/>
<keyword evidence="13" id="KW-1185">Reference proteome</keyword>
<keyword evidence="11" id="KW-0449">Lipoprotein</keyword>
<evidence type="ECO:0000256" key="7">
    <source>
        <dbReference type="SAM" id="Phobius"/>
    </source>
</evidence>
<evidence type="ECO:0000256" key="5">
    <source>
        <dbReference type="ARBA" id="ARBA00022989"/>
    </source>
</evidence>
<feature type="transmembrane region" description="Helical" evidence="7">
    <location>
        <begin position="276"/>
        <end position="300"/>
    </location>
</feature>
<comment type="subcellular location">
    <subcellularLocation>
        <location evidence="1">Cell membrane</location>
        <topology evidence="1">Multi-pass membrane protein</topology>
    </subcellularLocation>
</comment>
<feature type="transmembrane region" description="Helical" evidence="7">
    <location>
        <begin position="321"/>
        <end position="354"/>
    </location>
</feature>
<evidence type="ECO:0000259" key="9">
    <source>
        <dbReference type="Pfam" id="PF12704"/>
    </source>
</evidence>
<keyword evidence="5 7" id="KW-1133">Transmembrane helix</keyword>
<evidence type="ECO:0000256" key="3">
    <source>
        <dbReference type="ARBA" id="ARBA00022475"/>
    </source>
</evidence>
<comment type="similarity">
    <text evidence="2">Belongs to the ABC-4 integral membrane protein family. LolC/E subfamily.</text>
</comment>
<dbReference type="InterPro" id="IPR003838">
    <property type="entry name" value="ABC3_permease_C"/>
</dbReference>
<dbReference type="GO" id="GO:0098797">
    <property type="term" value="C:plasma membrane protein complex"/>
    <property type="evidence" value="ECO:0007669"/>
    <property type="project" value="TreeGrafter"/>
</dbReference>
<evidence type="ECO:0000313" key="12">
    <source>
        <dbReference type="Proteomes" id="UP000030136"/>
    </source>
</evidence>
<evidence type="ECO:0000256" key="1">
    <source>
        <dbReference type="ARBA" id="ARBA00004651"/>
    </source>
</evidence>
<dbReference type="Pfam" id="PF02687">
    <property type="entry name" value="FtsX"/>
    <property type="match status" value="1"/>
</dbReference>
<sequence length="410" mass="45384">MSFSSFIARRLFRSKHGRHRPGLNPIIRISIIGVALCSSIMLLSVAVTLGFKQQTAEYIRSTTGDLAISPLDRSILFWGTGEKLLDELRFIPGIVEANPIIISTAILKTDSAFAGLPVMGIDSSYSMGNLNSLILSGTPPPWDKQRLSQNPVMLTREIAEQLDLQVGDPVKIYSTNEGNIRLRKLSVAAIYEGTGKTSPAVVPIELLRRMLSRQTDEVTNIRIMTERIPSEQMQERVLERLSKSDAIPQGPALGVSRAEDLNPQMFAWLEMIDSNVYILLILIALVAGFTMIAGLTILVLDKTSLIGILKALGATDRGLRAVFIRLSLFLILKGLFWGNAIALLVCLLQKHFQIVKLDREMYYMSHVPIEIDPLLWLAVNLGATTLIMLMLLGPSRIVGRISPGRVMHFD</sequence>
<dbReference type="Pfam" id="PF12704">
    <property type="entry name" value="MacB_PCD"/>
    <property type="match status" value="1"/>
</dbReference>
<dbReference type="PANTHER" id="PTHR30489:SF0">
    <property type="entry name" value="LIPOPROTEIN-RELEASING SYSTEM TRANSMEMBRANE PROTEIN LOLE"/>
    <property type="match status" value="1"/>
</dbReference>
<protein>
    <submittedName>
        <fullName evidence="11">Lipoprotein-releasing system transmembrane protein lolE</fullName>
    </submittedName>
</protein>
<dbReference type="AlphaFoldDB" id="A0A2X4PMZ0"/>
<evidence type="ECO:0000313" key="10">
    <source>
        <dbReference type="EMBL" id="KGN94338.1"/>
    </source>
</evidence>
<dbReference type="InterPro" id="IPR051447">
    <property type="entry name" value="Lipoprotein-release_system"/>
</dbReference>
<evidence type="ECO:0000313" key="11">
    <source>
        <dbReference type="EMBL" id="SQH72938.1"/>
    </source>
</evidence>
<name>A0A2X4PMZ0_9PORP</name>
<evidence type="ECO:0000256" key="2">
    <source>
        <dbReference type="ARBA" id="ARBA00005236"/>
    </source>
</evidence>
<organism evidence="11 13">
    <name type="scientific">Porphyromonas crevioricanis</name>
    <dbReference type="NCBI Taxonomy" id="393921"/>
    <lineage>
        <taxon>Bacteria</taxon>
        <taxon>Pseudomonadati</taxon>
        <taxon>Bacteroidota</taxon>
        <taxon>Bacteroidia</taxon>
        <taxon>Bacteroidales</taxon>
        <taxon>Porphyromonadaceae</taxon>
        <taxon>Porphyromonas</taxon>
    </lineage>
</organism>
<feature type="domain" description="ABC3 transporter permease C-terminal" evidence="8">
    <location>
        <begin position="278"/>
        <end position="403"/>
    </location>
</feature>
<evidence type="ECO:0000256" key="4">
    <source>
        <dbReference type="ARBA" id="ARBA00022692"/>
    </source>
</evidence>
<dbReference type="RefSeq" id="WP_023936588.1">
    <property type="nucleotide sequence ID" value="NZ_FUXH01000014.1"/>
</dbReference>
<keyword evidence="3" id="KW-1003">Cell membrane</keyword>
<dbReference type="EMBL" id="LS483447">
    <property type="protein sequence ID" value="SQH72938.1"/>
    <property type="molecule type" value="Genomic_DNA"/>
</dbReference>
<evidence type="ECO:0000259" key="8">
    <source>
        <dbReference type="Pfam" id="PF02687"/>
    </source>
</evidence>
<dbReference type="InterPro" id="IPR025857">
    <property type="entry name" value="MacB_PCD"/>
</dbReference>
<dbReference type="EMBL" id="JQJC01000019">
    <property type="protein sequence ID" value="KGN94338.1"/>
    <property type="molecule type" value="Genomic_DNA"/>
</dbReference>